<protein>
    <recommendedName>
        <fullName evidence="1">Reverse transcriptase zinc-binding domain-containing protein</fullName>
    </recommendedName>
</protein>
<dbReference type="PANTHER" id="PTHR33116">
    <property type="entry name" value="REVERSE TRANSCRIPTASE ZINC-BINDING DOMAIN-CONTAINING PROTEIN-RELATED-RELATED"/>
    <property type="match status" value="1"/>
</dbReference>
<name>A0AA38TU40_9ASTR</name>
<sequence length="606" mass="68710">MGFGRKWIGWIKGLVTSTRVSVLVNGSPTLQFNLEKVCEARRSFVSFPFHHCYGRPDSSSKRGGPIKGQLEQEYLTGIGVTHTEKTRVAMIIGCNEKSLPYNYLGMPIGASMNSSVGWKGLMDRFAKGLEQSSRRLDETFFWGAQDGSRKICWVAWEKILNSKENGGLGIGSLRTQNLAFLTKWWWRFKNEDISLWKQVVTSIHRPSGNLGMARRFKNEDISLWKQVVTSIHRPSGNLGMARKGGVRGKIANLTSDIEKLNLSLPDLFHKEMGNRVKTKFWKDVWCANGTLETFFPRLAALDSDKECSIADRIDVSNEGNRMRWGWTRLLSSGRDLTQLADLESRCNSIAFNGSDDKWTWRLECSGNYTVSSLRQALDDLSLKKAGATTRRNVMVPLKIRIVLWRANCNTPKPKAIGWPNNFEPAQNLFSLSSAMWDLPKMLPTSPLEDSSYLMRTGCYTNLDRLPTKENLLSKGLQIGSALCAFCKEHQENGNHIFVTCTKPTEVRRIVNKWWNVLPESCNNTNEVLGSFSSMKHASNGEIIKDAIVHAYIWIVWKGRNDMIFKGEAFNIFRAANDIQSLVYSWICNRSSLKVSWLDWLCNPGSF</sequence>
<accession>A0AA38TU40</accession>
<comment type="caution">
    <text evidence="2">The sequence shown here is derived from an EMBL/GenBank/DDBJ whole genome shotgun (WGS) entry which is preliminary data.</text>
</comment>
<dbReference type="InterPro" id="IPR026960">
    <property type="entry name" value="RVT-Znf"/>
</dbReference>
<dbReference type="Proteomes" id="UP001172457">
    <property type="component" value="Chromosome 1"/>
</dbReference>
<feature type="domain" description="Reverse transcriptase zinc-binding" evidence="1">
    <location>
        <begin position="462"/>
        <end position="502"/>
    </location>
</feature>
<dbReference type="EMBL" id="JARYMX010000001">
    <property type="protein sequence ID" value="KAJ9566154.1"/>
    <property type="molecule type" value="Genomic_DNA"/>
</dbReference>
<keyword evidence="3" id="KW-1185">Reference proteome</keyword>
<reference evidence="2" key="1">
    <citation type="submission" date="2023-03" db="EMBL/GenBank/DDBJ databases">
        <title>Chromosome-scale reference genome and RAD-based genetic map of yellow starthistle (Centaurea solstitialis) reveal putative structural variation and QTLs associated with invader traits.</title>
        <authorList>
            <person name="Reatini B."/>
            <person name="Cang F.A."/>
            <person name="Jiang Q."/>
            <person name="Mckibben M.T.W."/>
            <person name="Barker M.S."/>
            <person name="Rieseberg L.H."/>
            <person name="Dlugosch K.M."/>
        </authorList>
    </citation>
    <scope>NUCLEOTIDE SEQUENCE</scope>
    <source>
        <strain evidence="2">CAN-66</strain>
        <tissue evidence="2">Leaf</tissue>
    </source>
</reference>
<dbReference type="PANTHER" id="PTHR33116:SF78">
    <property type="entry name" value="OS12G0587133 PROTEIN"/>
    <property type="match status" value="1"/>
</dbReference>
<organism evidence="2 3">
    <name type="scientific">Centaurea solstitialis</name>
    <name type="common">yellow star-thistle</name>
    <dbReference type="NCBI Taxonomy" id="347529"/>
    <lineage>
        <taxon>Eukaryota</taxon>
        <taxon>Viridiplantae</taxon>
        <taxon>Streptophyta</taxon>
        <taxon>Embryophyta</taxon>
        <taxon>Tracheophyta</taxon>
        <taxon>Spermatophyta</taxon>
        <taxon>Magnoliopsida</taxon>
        <taxon>eudicotyledons</taxon>
        <taxon>Gunneridae</taxon>
        <taxon>Pentapetalae</taxon>
        <taxon>asterids</taxon>
        <taxon>campanulids</taxon>
        <taxon>Asterales</taxon>
        <taxon>Asteraceae</taxon>
        <taxon>Carduoideae</taxon>
        <taxon>Cardueae</taxon>
        <taxon>Centaureinae</taxon>
        <taxon>Centaurea</taxon>
    </lineage>
</organism>
<proteinExistence type="predicted"/>
<evidence type="ECO:0000259" key="1">
    <source>
        <dbReference type="Pfam" id="PF13966"/>
    </source>
</evidence>
<gene>
    <name evidence="2" type="ORF">OSB04_002120</name>
</gene>
<evidence type="ECO:0000313" key="3">
    <source>
        <dbReference type="Proteomes" id="UP001172457"/>
    </source>
</evidence>
<dbReference type="Pfam" id="PF13966">
    <property type="entry name" value="zf-RVT"/>
    <property type="match status" value="1"/>
</dbReference>
<dbReference type="AlphaFoldDB" id="A0AA38TU40"/>
<evidence type="ECO:0000313" key="2">
    <source>
        <dbReference type="EMBL" id="KAJ9566154.1"/>
    </source>
</evidence>